<keyword evidence="2 5" id="KW-0812">Transmembrane</keyword>
<evidence type="ECO:0008006" key="9">
    <source>
        <dbReference type="Google" id="ProtNLM"/>
    </source>
</evidence>
<dbReference type="GO" id="GO:0005371">
    <property type="term" value="F:tricarboxylate secondary active transmembrane transporter activity"/>
    <property type="evidence" value="ECO:0007669"/>
    <property type="project" value="TreeGrafter"/>
</dbReference>
<evidence type="ECO:0000256" key="6">
    <source>
        <dbReference type="RuleBase" id="RU000488"/>
    </source>
</evidence>
<dbReference type="PROSITE" id="PS50920">
    <property type="entry name" value="SOLCAR"/>
    <property type="match status" value="3"/>
</dbReference>
<feature type="repeat" description="Solcar" evidence="5">
    <location>
        <begin position="211"/>
        <end position="336"/>
    </location>
</feature>
<dbReference type="InterPro" id="IPR023395">
    <property type="entry name" value="MCP_dom_sf"/>
</dbReference>
<dbReference type="AlphaFoldDB" id="A0A2S5B4D3"/>
<comment type="similarity">
    <text evidence="6">Belongs to the mitochondrial carrier (TC 2.A.29) family.</text>
</comment>
<dbReference type="GO" id="GO:0006843">
    <property type="term" value="P:mitochondrial citrate transmembrane transport"/>
    <property type="evidence" value="ECO:0007669"/>
    <property type="project" value="TreeGrafter"/>
</dbReference>
<evidence type="ECO:0000256" key="2">
    <source>
        <dbReference type="ARBA" id="ARBA00022692"/>
    </source>
</evidence>
<feature type="repeat" description="Solcar" evidence="5">
    <location>
        <begin position="103"/>
        <end position="198"/>
    </location>
</feature>
<protein>
    <recommendedName>
        <fullName evidence="9">Mitochondrial carrier protein</fullName>
    </recommendedName>
</protein>
<reference evidence="7 8" key="1">
    <citation type="journal article" date="2018" name="Front. Microbiol.">
        <title>Prospects for Fungal Bioremediation of Acidic Radioactive Waste Sites: Characterization and Genome Sequence of Rhodotorula taiwanensis MD1149.</title>
        <authorList>
            <person name="Tkavc R."/>
            <person name="Matrosova V.Y."/>
            <person name="Grichenko O.E."/>
            <person name="Gostincar C."/>
            <person name="Volpe R.P."/>
            <person name="Klimenkova P."/>
            <person name="Gaidamakova E.K."/>
            <person name="Zhou C.E."/>
            <person name="Stewart B.J."/>
            <person name="Lyman M.G."/>
            <person name="Malfatti S.A."/>
            <person name="Rubinfeld B."/>
            <person name="Courtot M."/>
            <person name="Singh J."/>
            <person name="Dalgard C.L."/>
            <person name="Hamilton T."/>
            <person name="Frey K.G."/>
            <person name="Gunde-Cimerman N."/>
            <person name="Dugan L."/>
            <person name="Daly M.J."/>
        </authorList>
    </citation>
    <scope>NUCLEOTIDE SEQUENCE [LARGE SCALE GENOMIC DNA]</scope>
    <source>
        <strain evidence="7 8">MD1149</strain>
    </source>
</reference>
<accession>A0A2S5B4D3</accession>
<dbReference type="PANTHER" id="PTHR46982:SF1">
    <property type="entry name" value="CITRATE_OXOGLUTARATE CARRIER PROTEIN"/>
    <property type="match status" value="1"/>
</dbReference>
<evidence type="ECO:0000256" key="3">
    <source>
        <dbReference type="ARBA" id="ARBA00022989"/>
    </source>
</evidence>
<evidence type="ECO:0000313" key="8">
    <source>
        <dbReference type="Proteomes" id="UP000237144"/>
    </source>
</evidence>
<name>A0A2S5B4D3_9BASI</name>
<dbReference type="InterPro" id="IPR018108">
    <property type="entry name" value="MCP_transmembrane"/>
</dbReference>
<comment type="subcellular location">
    <subcellularLocation>
        <location evidence="1">Membrane</location>
        <topology evidence="1">Multi-pass membrane protein</topology>
    </subcellularLocation>
</comment>
<dbReference type="OrthoDB" id="10253709at2759"/>
<organism evidence="7 8">
    <name type="scientific">Rhodotorula taiwanensis</name>
    <dbReference type="NCBI Taxonomy" id="741276"/>
    <lineage>
        <taxon>Eukaryota</taxon>
        <taxon>Fungi</taxon>
        <taxon>Dikarya</taxon>
        <taxon>Basidiomycota</taxon>
        <taxon>Pucciniomycotina</taxon>
        <taxon>Microbotryomycetes</taxon>
        <taxon>Sporidiobolales</taxon>
        <taxon>Sporidiobolaceae</taxon>
        <taxon>Rhodotorula</taxon>
    </lineage>
</organism>
<dbReference type="GO" id="GO:0005739">
    <property type="term" value="C:mitochondrion"/>
    <property type="evidence" value="ECO:0007669"/>
    <property type="project" value="TreeGrafter"/>
</dbReference>
<dbReference type="GO" id="GO:0015742">
    <property type="term" value="P:alpha-ketoglutarate transport"/>
    <property type="evidence" value="ECO:0007669"/>
    <property type="project" value="TreeGrafter"/>
</dbReference>
<dbReference type="Pfam" id="PF00153">
    <property type="entry name" value="Mito_carr"/>
    <property type="match status" value="2"/>
</dbReference>
<dbReference type="PANTHER" id="PTHR46982">
    <property type="entry name" value="CITRATE/OXOGLUTARATE CARRIER PROTEIN"/>
    <property type="match status" value="1"/>
</dbReference>
<keyword evidence="8" id="KW-1185">Reference proteome</keyword>
<keyword evidence="6" id="KW-0813">Transport</keyword>
<comment type="caution">
    <text evidence="7">The sequence shown here is derived from an EMBL/GenBank/DDBJ whole genome shotgun (WGS) entry which is preliminary data.</text>
</comment>
<gene>
    <name evidence="7" type="ORF">BMF94_5336</name>
</gene>
<dbReference type="Proteomes" id="UP000237144">
    <property type="component" value="Unassembled WGS sequence"/>
</dbReference>
<dbReference type="EMBL" id="PJQD01000075">
    <property type="protein sequence ID" value="POY71642.1"/>
    <property type="molecule type" value="Genomic_DNA"/>
</dbReference>
<evidence type="ECO:0000256" key="1">
    <source>
        <dbReference type="ARBA" id="ARBA00004141"/>
    </source>
</evidence>
<dbReference type="STRING" id="741276.A0A2S5B4D3"/>
<dbReference type="InterPro" id="IPR053017">
    <property type="entry name" value="Mito_Cit/Oxoglu_Carrier"/>
</dbReference>
<keyword evidence="3" id="KW-1133">Transmembrane helix</keyword>
<feature type="repeat" description="Solcar" evidence="5">
    <location>
        <begin position="8"/>
        <end position="90"/>
    </location>
</feature>
<dbReference type="SUPFAM" id="SSF103506">
    <property type="entry name" value="Mitochondrial carrier"/>
    <property type="match status" value="1"/>
</dbReference>
<dbReference type="GO" id="GO:0016020">
    <property type="term" value="C:membrane"/>
    <property type="evidence" value="ECO:0007669"/>
    <property type="project" value="UniProtKB-SubCell"/>
</dbReference>
<evidence type="ECO:0000256" key="5">
    <source>
        <dbReference type="PROSITE-ProRule" id="PRU00282"/>
    </source>
</evidence>
<dbReference type="Gene3D" id="1.50.40.10">
    <property type="entry name" value="Mitochondrial carrier domain"/>
    <property type="match status" value="2"/>
</dbReference>
<keyword evidence="4 5" id="KW-0472">Membrane</keyword>
<evidence type="ECO:0000256" key="4">
    <source>
        <dbReference type="ARBA" id="ARBA00023136"/>
    </source>
</evidence>
<evidence type="ECO:0000313" key="7">
    <source>
        <dbReference type="EMBL" id="POY71642.1"/>
    </source>
</evidence>
<sequence>MAPKTAQLEPMNLVIGSAVSLFEVTTLGQPFEVLKTHMAANRQDSLRTAISKTIGRGGFKGFYQGLIPWAWIESSTAGAVLLFTSSYVEDFAVHHSGMSRGAAGLLGGAIGGAAQGYLAMGVCTRMKTAEVTRNKTLAKVAKGAAPGATAVPSTFGLFMEIYKKDGIRGINKGVNAVALRQATNWASRIGIARAAEQTIKELGHKKPGEPLTPMEKVTASAIGGALGCWNHPLEVIRVEMQSLSASSPSASVAAAPAINGVAGGAATLSASAAAAGAAVPGSSAPKVRSPTILSTAKYIYAENGIRGLFRGVTPRVALGVWRTVCLVSLGDHVKAMVKKDVAASGPD</sequence>
<proteinExistence type="inferred from homology"/>